<name>A0A2T0A943_RHOTO</name>
<organism evidence="4 5">
    <name type="scientific">Rhodotorula toruloides</name>
    <name type="common">Yeast</name>
    <name type="synonym">Rhodosporidium toruloides</name>
    <dbReference type="NCBI Taxonomy" id="5286"/>
    <lineage>
        <taxon>Eukaryota</taxon>
        <taxon>Fungi</taxon>
        <taxon>Dikarya</taxon>
        <taxon>Basidiomycota</taxon>
        <taxon>Pucciniomycotina</taxon>
        <taxon>Microbotryomycetes</taxon>
        <taxon>Sporidiobolales</taxon>
        <taxon>Sporidiobolaceae</taxon>
        <taxon>Rhodotorula</taxon>
    </lineage>
</organism>
<reference evidence="4 5" key="1">
    <citation type="journal article" date="2018" name="Elife">
        <title>Functional genomics of lipid metabolism in the oleaginous yeast Rhodosporidium toruloides.</title>
        <authorList>
            <person name="Coradetti S.T."/>
            <person name="Pinel D."/>
            <person name="Geiselman G."/>
            <person name="Ito M."/>
            <person name="Mondo S."/>
            <person name="Reilly M.C."/>
            <person name="Cheng Y.F."/>
            <person name="Bauer S."/>
            <person name="Grigoriev I."/>
            <person name="Gladden J.M."/>
            <person name="Simmons B.A."/>
            <person name="Brem R."/>
            <person name="Arkin A.P."/>
            <person name="Skerker J.M."/>
        </authorList>
    </citation>
    <scope>NUCLEOTIDE SEQUENCE [LARGE SCALE GENOMIC DNA]</scope>
    <source>
        <strain evidence="4 5">NBRC 0880</strain>
    </source>
</reference>
<feature type="domain" description="Transcription factor spt8 beta-propeller" evidence="3">
    <location>
        <begin position="376"/>
        <end position="535"/>
    </location>
</feature>
<feature type="region of interest" description="Disordered" evidence="2">
    <location>
        <begin position="15"/>
        <end position="34"/>
    </location>
</feature>
<dbReference type="PROSITE" id="PS50082">
    <property type="entry name" value="WD_REPEATS_2"/>
    <property type="match status" value="1"/>
</dbReference>
<dbReference type="Gene3D" id="2.130.10.10">
    <property type="entry name" value="YVTN repeat-like/Quinoprotein amine dehydrogenase"/>
    <property type="match status" value="2"/>
</dbReference>
<dbReference type="InterPro" id="IPR036322">
    <property type="entry name" value="WD40_repeat_dom_sf"/>
</dbReference>
<feature type="region of interest" description="Disordered" evidence="2">
    <location>
        <begin position="199"/>
        <end position="218"/>
    </location>
</feature>
<feature type="region of interest" description="Disordered" evidence="2">
    <location>
        <begin position="287"/>
        <end position="370"/>
    </location>
</feature>
<dbReference type="OrthoDB" id="10260946at2759"/>
<sequence>MASALPDSAASYEQAVAARRSRFRPSRDSLSRSSTYSIDPVFTIPHSGTHIHAFAAPSCSSHLYTGGSDGFVRRYALHATLNGTGVDNPLVPNLTSKPGGHERPPGTDMRSAVLSGYWENEEPGDWMEDLLSPDGEPQHDKLAKVKWGPKSSALGPQSAVHSLAVQREELWGLSGTSRGSINLWTVRHDEGQIRHVFRPDASSSSSSSATPQGHSPKAAVSALALDNDEMGFLSGGWDGRISEWDLHTGSSTRFFHAHNAQTTSLAFRPFRPPIPLATGDVDVERREEAEGEWVDAPGRVRVDEAGGEGKRKGAEKGEEANGADEDEDADADADADAEGEVDDLTNPHSILPSRPDPGKDVPVVGAGKADQGELSSDVFISTGLDGTVVLWDRRVGEGQGGPKGAVGKFAAFDGRGGKSGARCTSACWSPSGSHIYVARRSPSIQIYDLRSSSPLSTLSLPTSTGPVSAVTALPNGRHLLSASWDCVRLWDVERAMEAVAAGTTTSAGGVKATMPAGATVVPGHYGGTVSQLRASCSSSFRGSSRSLTTPLAADVDPTCRWMFTTSGNRAWEGTSTENLVIHEIKTVA</sequence>
<dbReference type="InterPro" id="IPR015943">
    <property type="entry name" value="WD40/YVTN_repeat-like_dom_sf"/>
</dbReference>
<gene>
    <name evidence="4" type="ORF">AAT19DRAFT_14871</name>
</gene>
<proteinExistence type="predicted"/>
<dbReference type="AlphaFoldDB" id="A0A2T0A943"/>
<dbReference type="SMART" id="SM00320">
    <property type="entry name" value="WD40"/>
    <property type="match status" value="6"/>
</dbReference>
<dbReference type="PANTHER" id="PTHR19855">
    <property type="entry name" value="WD40 REPEAT PROTEIN 12, 37"/>
    <property type="match status" value="1"/>
</dbReference>
<dbReference type="SUPFAM" id="SSF50978">
    <property type="entry name" value="WD40 repeat-like"/>
    <property type="match status" value="1"/>
</dbReference>
<dbReference type="InterPro" id="IPR057544">
    <property type="entry name" value="Beta-prop_SPT8"/>
</dbReference>
<evidence type="ECO:0000313" key="5">
    <source>
        <dbReference type="Proteomes" id="UP000239560"/>
    </source>
</evidence>
<feature type="compositionally biased region" description="Basic and acidic residues" evidence="2">
    <location>
        <begin position="298"/>
        <end position="319"/>
    </location>
</feature>
<accession>A0A2T0A943</accession>
<dbReference type="PANTHER" id="PTHR19855:SF11">
    <property type="entry name" value="RIBOSOME BIOGENESIS PROTEIN WDR12"/>
    <property type="match status" value="1"/>
</dbReference>
<evidence type="ECO:0000259" key="3">
    <source>
        <dbReference type="Pfam" id="PF23798"/>
    </source>
</evidence>
<evidence type="ECO:0000256" key="2">
    <source>
        <dbReference type="SAM" id="MobiDB-lite"/>
    </source>
</evidence>
<dbReference type="Proteomes" id="UP000239560">
    <property type="component" value="Unassembled WGS sequence"/>
</dbReference>
<feature type="compositionally biased region" description="Acidic residues" evidence="2">
    <location>
        <begin position="321"/>
        <end position="343"/>
    </location>
</feature>
<feature type="domain" description="Transcription factor spt8 beta-propeller" evidence="3">
    <location>
        <begin position="36"/>
        <end position="293"/>
    </location>
</feature>
<feature type="repeat" description="WD" evidence="1">
    <location>
        <begin position="213"/>
        <end position="254"/>
    </location>
</feature>
<dbReference type="Pfam" id="PF23798">
    <property type="entry name" value="Beta-prop_SPT8"/>
    <property type="match status" value="2"/>
</dbReference>
<keyword evidence="1" id="KW-0853">WD repeat</keyword>
<dbReference type="InterPro" id="IPR001680">
    <property type="entry name" value="WD40_rpt"/>
</dbReference>
<evidence type="ECO:0000256" key="1">
    <source>
        <dbReference type="PROSITE-ProRule" id="PRU00221"/>
    </source>
</evidence>
<protein>
    <submittedName>
        <fullName evidence="4">WD40-repeat-containing domain protein</fullName>
    </submittedName>
</protein>
<comment type="caution">
    <text evidence="4">The sequence shown here is derived from an EMBL/GenBank/DDBJ whole genome shotgun (WGS) entry which is preliminary data.</text>
</comment>
<dbReference type="EMBL" id="LCTV02000006">
    <property type="protein sequence ID" value="PRQ74518.1"/>
    <property type="molecule type" value="Genomic_DNA"/>
</dbReference>
<evidence type="ECO:0000313" key="4">
    <source>
        <dbReference type="EMBL" id="PRQ74518.1"/>
    </source>
</evidence>